<dbReference type="FunFam" id="1.10.150.250:FF:000002">
    <property type="entry name" value="Succinate dehydrogenase assembly factor 2, mitochondrial"/>
    <property type="match status" value="1"/>
</dbReference>
<accession>A0AA39CEB3</accession>
<feature type="compositionally biased region" description="Polar residues" evidence="5">
    <location>
        <begin position="226"/>
        <end position="242"/>
    </location>
</feature>
<protein>
    <recommendedName>
        <fullName evidence="4">Succinate dehydrogenase assembly factor 2, mitochondrial</fullName>
        <shortName evidence="4">SDH assembly factor 2</shortName>
        <shortName evidence="4">SDHAF2</shortName>
    </recommendedName>
</protein>
<comment type="function">
    <text evidence="4">Plays an essential role in the assembly of succinate dehydrogenase (SDH), an enzyme complex (also referred to as respiratory complex II) that is a component of both the tricarboxylic acid (TCA) cycle and the mitochondrial electron transport chain, and which couples the oxidation of succinate to fumarate with the reduction of ubiquinone (coenzyme Q) to ubiquinol. Required for flavinylation (covalent attachment of FAD) of the flavoprotein subunit of the SDH catalytic dimer.</text>
</comment>
<name>A0AA39CEB3_9EURO</name>
<comment type="subunit">
    <text evidence="4">Interacts with the flavoprotein subunit within the SDH catalytic dimer.</text>
</comment>
<feature type="compositionally biased region" description="Basic and acidic residues" evidence="5">
    <location>
        <begin position="94"/>
        <end position="105"/>
    </location>
</feature>
<evidence type="ECO:0000256" key="3">
    <source>
        <dbReference type="ARBA" id="ARBA00023186"/>
    </source>
</evidence>
<gene>
    <name evidence="6" type="primary">emi5</name>
    <name evidence="6" type="ORF">H2200_009912</name>
</gene>
<dbReference type="SUPFAM" id="SSF109910">
    <property type="entry name" value="YgfY-like"/>
    <property type="match status" value="1"/>
</dbReference>
<dbReference type="PANTHER" id="PTHR12469">
    <property type="entry name" value="PROTEIN EMI5 HOMOLOG, MITOCHONDRIAL"/>
    <property type="match status" value="1"/>
</dbReference>
<sequence>MNASRVLSRRLAAHRLPSSISRRCIASTSSRLASAEENLAQRYHKNVEEHRKYQIEKASNPHMTNTTSTIHNEMPSIGKDSPPPEMISATDSEYTPKDRIPENTDKMTGGTQPGDPDKVSQSDYAVGEMEGISFKVEPLRRFGEDLPTMRARLLYQSRKRGTLESDLLLSTFAAEKLSSMSRAQLQEYDHFLDENDWDIYYWATQTEAGTPTSLEYAEGAINETKTQTTEYKSPASPGQAQETDAWRQGAPRSGEWAQTVGAFKPAFRPVPQRWKDSEVLSLLRKHVKARSAGGVLEQSEAAANTKPTGSGLGRMPDVQTFT</sequence>
<comment type="similarity">
    <text evidence="4">Belongs to the SDHAF2 family.</text>
</comment>
<evidence type="ECO:0000256" key="1">
    <source>
        <dbReference type="ARBA" id="ARBA00004305"/>
    </source>
</evidence>
<evidence type="ECO:0000256" key="5">
    <source>
        <dbReference type="SAM" id="MobiDB-lite"/>
    </source>
</evidence>
<dbReference type="Gene3D" id="1.10.150.250">
    <property type="entry name" value="Flavinator of succinate dehydrogenase"/>
    <property type="match status" value="1"/>
</dbReference>
<dbReference type="InterPro" id="IPR028882">
    <property type="entry name" value="SDHAF2"/>
</dbReference>
<organism evidence="6 7">
    <name type="scientific">Cladophialophora chaetospira</name>
    <dbReference type="NCBI Taxonomy" id="386627"/>
    <lineage>
        <taxon>Eukaryota</taxon>
        <taxon>Fungi</taxon>
        <taxon>Dikarya</taxon>
        <taxon>Ascomycota</taxon>
        <taxon>Pezizomycotina</taxon>
        <taxon>Eurotiomycetes</taxon>
        <taxon>Chaetothyriomycetidae</taxon>
        <taxon>Chaetothyriales</taxon>
        <taxon>Herpotrichiellaceae</taxon>
        <taxon>Cladophialophora</taxon>
    </lineage>
</organism>
<dbReference type="GO" id="GO:0006099">
    <property type="term" value="P:tricarboxylic acid cycle"/>
    <property type="evidence" value="ECO:0007669"/>
    <property type="project" value="TreeGrafter"/>
</dbReference>
<dbReference type="GO" id="GO:0006121">
    <property type="term" value="P:mitochondrial electron transport, succinate to ubiquinone"/>
    <property type="evidence" value="ECO:0007669"/>
    <property type="project" value="UniProtKB-UniRule"/>
</dbReference>
<dbReference type="PANTHER" id="PTHR12469:SF2">
    <property type="entry name" value="SUCCINATE DEHYDROGENASE ASSEMBLY FACTOR 2, MITOCHONDRIAL"/>
    <property type="match status" value="1"/>
</dbReference>
<evidence type="ECO:0000256" key="4">
    <source>
        <dbReference type="HAMAP-Rule" id="MF_03057"/>
    </source>
</evidence>
<dbReference type="GO" id="GO:0034553">
    <property type="term" value="P:mitochondrial respiratory chain complex II assembly"/>
    <property type="evidence" value="ECO:0007669"/>
    <property type="project" value="TreeGrafter"/>
</dbReference>
<dbReference type="Proteomes" id="UP001172673">
    <property type="component" value="Unassembled WGS sequence"/>
</dbReference>
<dbReference type="AlphaFoldDB" id="A0AA39CEB3"/>
<dbReference type="Pfam" id="PF03937">
    <property type="entry name" value="Sdh5"/>
    <property type="match status" value="1"/>
</dbReference>
<evidence type="ECO:0000256" key="2">
    <source>
        <dbReference type="ARBA" id="ARBA00023128"/>
    </source>
</evidence>
<dbReference type="InterPro" id="IPR005631">
    <property type="entry name" value="SDH"/>
</dbReference>
<keyword evidence="2 4" id="KW-0496">Mitochondrion</keyword>
<evidence type="ECO:0000313" key="7">
    <source>
        <dbReference type="Proteomes" id="UP001172673"/>
    </source>
</evidence>
<comment type="subcellular location">
    <subcellularLocation>
        <location evidence="1 4">Mitochondrion matrix</location>
    </subcellularLocation>
</comment>
<dbReference type="GO" id="GO:0005759">
    <property type="term" value="C:mitochondrial matrix"/>
    <property type="evidence" value="ECO:0007669"/>
    <property type="project" value="UniProtKB-SubCell"/>
</dbReference>
<dbReference type="InterPro" id="IPR036714">
    <property type="entry name" value="SDH_sf"/>
</dbReference>
<comment type="caution">
    <text evidence="6">The sequence shown here is derived from an EMBL/GenBank/DDBJ whole genome shotgun (WGS) entry which is preliminary data.</text>
</comment>
<evidence type="ECO:0000313" key="6">
    <source>
        <dbReference type="EMBL" id="KAJ9605255.1"/>
    </source>
</evidence>
<reference evidence="6" key="1">
    <citation type="submission" date="2022-10" db="EMBL/GenBank/DDBJ databases">
        <title>Culturing micro-colonial fungi from biological soil crusts in the Mojave desert and describing Neophaeococcomyces mojavensis, and introducing the new genera and species Taxawa tesnikishii.</title>
        <authorList>
            <person name="Kurbessoian T."/>
            <person name="Stajich J.E."/>
        </authorList>
    </citation>
    <scope>NUCLEOTIDE SEQUENCE</scope>
    <source>
        <strain evidence="6">TK_41</strain>
    </source>
</reference>
<feature type="region of interest" description="Disordered" evidence="5">
    <location>
        <begin position="293"/>
        <end position="322"/>
    </location>
</feature>
<dbReference type="EMBL" id="JAPDRK010000016">
    <property type="protein sequence ID" value="KAJ9605255.1"/>
    <property type="molecule type" value="Genomic_DNA"/>
</dbReference>
<feature type="region of interest" description="Disordered" evidence="5">
    <location>
        <begin position="226"/>
        <end position="248"/>
    </location>
</feature>
<keyword evidence="3 4" id="KW-0143">Chaperone</keyword>
<feature type="region of interest" description="Disordered" evidence="5">
    <location>
        <begin position="71"/>
        <end position="119"/>
    </location>
</feature>
<dbReference type="HAMAP" id="MF_03057">
    <property type="entry name" value="SDHAF2"/>
    <property type="match status" value="1"/>
</dbReference>
<proteinExistence type="inferred from homology"/>
<keyword evidence="7" id="KW-1185">Reference proteome</keyword>